<dbReference type="Proteomes" id="UP001050808">
    <property type="component" value="Unassembled WGS sequence"/>
</dbReference>
<comment type="caution">
    <text evidence="1">The sequence shown here is derived from an EMBL/GenBank/DDBJ whole genome shotgun (WGS) entry which is preliminary data.</text>
</comment>
<dbReference type="EMBL" id="BNDY01000017">
    <property type="protein sequence ID" value="GHI41883.1"/>
    <property type="molecule type" value="Genomic_DNA"/>
</dbReference>
<keyword evidence="2" id="KW-1185">Reference proteome</keyword>
<sequence>MYPTLFRTPGVARFAEAVDAERQAQLIKWGEQRHPNGTGGALDQRAARDARTACQYAAERGVVTWRDILGEEVAEAFAESDPAALRAELVQVAAVCAAWISDLDQRVYPCAHCGEEIAVDPARWTWFGPVPEPGQPSNLAPR</sequence>
<protein>
    <submittedName>
        <fullName evidence="1">Uncharacterized protein</fullName>
    </submittedName>
</protein>
<proteinExistence type="predicted"/>
<evidence type="ECO:0000313" key="2">
    <source>
        <dbReference type="Proteomes" id="UP001050808"/>
    </source>
</evidence>
<gene>
    <name evidence="1" type="ORF">Sviol_62910</name>
</gene>
<dbReference type="RefSeq" id="WP_189963373.1">
    <property type="nucleotide sequence ID" value="NZ_BMUA01000008.1"/>
</dbReference>
<name>A0ABQ3QX88_9ACTN</name>
<evidence type="ECO:0000313" key="1">
    <source>
        <dbReference type="EMBL" id="GHI41883.1"/>
    </source>
</evidence>
<accession>A0ABQ3QX88</accession>
<organism evidence="1 2">
    <name type="scientific">Streptomyces violascens</name>
    <dbReference type="NCBI Taxonomy" id="67381"/>
    <lineage>
        <taxon>Bacteria</taxon>
        <taxon>Bacillati</taxon>
        <taxon>Actinomycetota</taxon>
        <taxon>Actinomycetes</taxon>
        <taxon>Kitasatosporales</taxon>
        <taxon>Streptomycetaceae</taxon>
        <taxon>Streptomyces</taxon>
    </lineage>
</organism>
<reference evidence="1" key="1">
    <citation type="submission" date="2024-05" db="EMBL/GenBank/DDBJ databases">
        <title>Whole genome shotgun sequence of Streptomyces violascens NBRC 12920.</title>
        <authorList>
            <person name="Komaki H."/>
            <person name="Tamura T."/>
        </authorList>
    </citation>
    <scope>NUCLEOTIDE SEQUENCE</scope>
    <source>
        <strain evidence="1">NBRC 12920</strain>
    </source>
</reference>